<dbReference type="VEuPathDB" id="FungiDB:PSTT_09468"/>
<accession>A0A2S4WDJ0</accession>
<dbReference type="EMBL" id="PKSM01000042">
    <property type="protein sequence ID" value="POW19855.1"/>
    <property type="molecule type" value="Genomic_DNA"/>
</dbReference>
<protein>
    <submittedName>
        <fullName evidence="1">Uncharacterized protein</fullName>
    </submittedName>
</protein>
<gene>
    <name evidence="1" type="ORF">PSHT_04234</name>
</gene>
<keyword evidence="2" id="KW-1185">Reference proteome</keyword>
<dbReference type="AlphaFoldDB" id="A0A2S4WDJ0"/>
<dbReference type="Proteomes" id="UP000238274">
    <property type="component" value="Unassembled WGS sequence"/>
</dbReference>
<reference evidence="2" key="2">
    <citation type="journal article" date="2018" name="BMC Genomics">
        <title>Genomic insights into host adaptation between the wheat stripe rust pathogen (Puccinia striiformis f. sp. tritici) and the barley stripe rust pathogen (Puccinia striiformis f. sp. hordei).</title>
        <authorList>
            <person name="Xia C."/>
            <person name="Wang M."/>
            <person name="Yin C."/>
            <person name="Cornejo O.E."/>
            <person name="Hulbert S.H."/>
            <person name="Chen X."/>
        </authorList>
    </citation>
    <scope>NUCLEOTIDE SEQUENCE [LARGE SCALE GENOMIC DNA]</scope>
    <source>
        <strain evidence="2">93TX-2</strain>
    </source>
</reference>
<dbReference type="VEuPathDB" id="FungiDB:PSHT_04234"/>
<reference evidence="1 2" key="1">
    <citation type="submission" date="2017-12" db="EMBL/GenBank/DDBJ databases">
        <title>Gene loss provides genomic basis for host adaptation in cereal stripe rust fungi.</title>
        <authorList>
            <person name="Xia C."/>
        </authorList>
    </citation>
    <scope>NUCLEOTIDE SEQUENCE [LARGE SCALE GENOMIC DNA]</scope>
    <source>
        <strain evidence="1 2">93TX-2</strain>
    </source>
</reference>
<name>A0A2S4WDJ0_9BASI</name>
<organism evidence="1 2">
    <name type="scientific">Puccinia striiformis</name>
    <dbReference type="NCBI Taxonomy" id="27350"/>
    <lineage>
        <taxon>Eukaryota</taxon>
        <taxon>Fungi</taxon>
        <taxon>Dikarya</taxon>
        <taxon>Basidiomycota</taxon>
        <taxon>Pucciniomycotina</taxon>
        <taxon>Pucciniomycetes</taxon>
        <taxon>Pucciniales</taxon>
        <taxon>Pucciniaceae</taxon>
        <taxon>Puccinia</taxon>
    </lineage>
</organism>
<evidence type="ECO:0000313" key="2">
    <source>
        <dbReference type="Proteomes" id="UP000238274"/>
    </source>
</evidence>
<proteinExistence type="predicted"/>
<reference evidence="2" key="3">
    <citation type="journal article" date="2018" name="Mol. Plant Microbe Interact.">
        <title>Genome sequence resources for the wheat stripe rust pathogen (Puccinia striiformis f. sp. tritici) and the barley stripe rust pathogen (Puccinia striiformis f. sp. hordei).</title>
        <authorList>
            <person name="Xia C."/>
            <person name="Wang M."/>
            <person name="Yin C."/>
            <person name="Cornejo O.E."/>
            <person name="Hulbert S.H."/>
            <person name="Chen X."/>
        </authorList>
    </citation>
    <scope>NUCLEOTIDE SEQUENCE [LARGE SCALE GENOMIC DNA]</scope>
    <source>
        <strain evidence="2">93TX-2</strain>
    </source>
</reference>
<evidence type="ECO:0000313" key="1">
    <source>
        <dbReference type="EMBL" id="POW19855.1"/>
    </source>
</evidence>
<comment type="caution">
    <text evidence="1">The sequence shown here is derived from an EMBL/GenBank/DDBJ whole genome shotgun (WGS) entry which is preliminary data.</text>
</comment>
<sequence length="82" mass="9771">MTKRVRIWIASDRHRIQARKWVRLISIAKDTIKEVCHTIRMVEQTIDNKHQAISLLDFDELDKAKNVGMKAELQMHKVEELY</sequence>